<dbReference type="AlphaFoldDB" id="A0A8I3A4X7"/>
<reference evidence="1" key="1">
    <citation type="submission" date="2021-03" db="EMBL/GenBank/DDBJ databases">
        <title>Evolutionary innovations through gain and loss of genes in the ectomycorrhizal Boletales.</title>
        <authorList>
            <person name="Wu G."/>
            <person name="Miyauchi S."/>
            <person name="Morin E."/>
            <person name="Yang Z.-L."/>
            <person name="Xu J."/>
            <person name="Martin F.M."/>
        </authorList>
    </citation>
    <scope>NUCLEOTIDE SEQUENCE</scope>
    <source>
        <strain evidence="1">BR01</strain>
    </source>
</reference>
<dbReference type="OrthoDB" id="2610860at2759"/>
<keyword evidence="2" id="KW-1185">Reference proteome</keyword>
<comment type="caution">
    <text evidence="1">The sequence shown here is derived from an EMBL/GenBank/DDBJ whole genome shotgun (WGS) entry which is preliminary data.</text>
</comment>
<name>A0A8I3A4X7_9AGAM</name>
<organism evidence="1 2">
    <name type="scientific">Boletus reticuloceps</name>
    <dbReference type="NCBI Taxonomy" id="495285"/>
    <lineage>
        <taxon>Eukaryota</taxon>
        <taxon>Fungi</taxon>
        <taxon>Dikarya</taxon>
        <taxon>Basidiomycota</taxon>
        <taxon>Agaricomycotina</taxon>
        <taxon>Agaricomycetes</taxon>
        <taxon>Agaricomycetidae</taxon>
        <taxon>Boletales</taxon>
        <taxon>Boletineae</taxon>
        <taxon>Boletaceae</taxon>
        <taxon>Boletoideae</taxon>
        <taxon>Boletus</taxon>
    </lineage>
</organism>
<protein>
    <submittedName>
        <fullName evidence="1">Uncharacterized protein</fullName>
    </submittedName>
</protein>
<evidence type="ECO:0000313" key="2">
    <source>
        <dbReference type="Proteomes" id="UP000683000"/>
    </source>
</evidence>
<dbReference type="EMBL" id="JAGFBS010000055">
    <property type="protein sequence ID" value="KAG6370160.1"/>
    <property type="molecule type" value="Genomic_DNA"/>
</dbReference>
<accession>A0A8I3A4X7</accession>
<dbReference type="Proteomes" id="UP000683000">
    <property type="component" value="Unassembled WGS sequence"/>
</dbReference>
<evidence type="ECO:0000313" key="1">
    <source>
        <dbReference type="EMBL" id="KAG6370160.1"/>
    </source>
</evidence>
<gene>
    <name evidence="1" type="ORF">JVT61DRAFT_12307</name>
</gene>
<sequence length="351" mass="39823">MSNQTDFRLPGHRLNQVAERKLEDSFQAAYSRQWNARNLEAPWYDPWVQIFSDLVAGHASLSAAPQAYLWYDLGSQGHEPHAAPAPPHLMSTEDGELDELQDDVGNITLDSIASLSVPSHRNRCRIPDISILRKVSFTRPQSAKLPQLARRVTYVGYVLLAELKASGPRCDSIRTSLVNAIRPMSLARTQVTKQAAHLFKIYTRQQSILLVAITGFWWSYRVYHRDQVDGMVAVDEVEEEEETNYEVPDPTLLDQNGIHSGLMEVHSDLDEASTRAFEEEMYGFSLDSIKDLLAKGEHNFHTVLPEDQMKLCERAWSKYLLYGTAPSNQVFSLILNRLHSIVHVHHDESMG</sequence>
<proteinExistence type="predicted"/>